<organism evidence="1 2">
    <name type="scientific">Streptomyces argyrophylli</name>
    <dbReference type="NCBI Taxonomy" id="2726118"/>
    <lineage>
        <taxon>Bacteria</taxon>
        <taxon>Bacillati</taxon>
        <taxon>Actinomycetota</taxon>
        <taxon>Actinomycetes</taxon>
        <taxon>Kitasatosporales</taxon>
        <taxon>Streptomycetaceae</taxon>
        <taxon>Streptomyces</taxon>
    </lineage>
</organism>
<dbReference type="AlphaFoldDB" id="A0A6M4PT54"/>
<accession>A0A6M4PT54</accession>
<dbReference type="KEGG" id="sarg:HKX69_33500"/>
<protein>
    <submittedName>
        <fullName evidence="1">Uncharacterized protein</fullName>
    </submittedName>
</protein>
<dbReference type="RefSeq" id="WP_171159203.1">
    <property type="nucleotide sequence ID" value="NZ_CP053189.1"/>
</dbReference>
<gene>
    <name evidence="1" type="ORF">HKX69_33500</name>
</gene>
<sequence>MKTTKIGAVMSGDVVTAQHGTPFKDVVRLLPYGRPGRGVVKGSCHVIGLLAIAAASGPIGPGGPGFRWCAGSGGKDP</sequence>
<evidence type="ECO:0000313" key="2">
    <source>
        <dbReference type="Proteomes" id="UP000502641"/>
    </source>
</evidence>
<reference evidence="1 2" key="1">
    <citation type="submission" date="2020-05" db="EMBL/GenBank/DDBJ databases">
        <authorList>
            <person name="Li K."/>
        </authorList>
    </citation>
    <scope>NUCLEOTIDE SEQUENCE [LARGE SCALE GENOMIC DNA]</scope>
    <source>
        <strain evidence="2">jing01</strain>
    </source>
</reference>
<dbReference type="Proteomes" id="UP000502641">
    <property type="component" value="Chromosome"/>
</dbReference>
<proteinExistence type="predicted"/>
<name>A0A6M4PT54_9ACTN</name>
<evidence type="ECO:0000313" key="1">
    <source>
        <dbReference type="EMBL" id="QJS13809.1"/>
    </source>
</evidence>
<keyword evidence="2" id="KW-1185">Reference proteome</keyword>
<dbReference type="EMBL" id="CP053189">
    <property type="protein sequence ID" value="QJS13809.1"/>
    <property type="molecule type" value="Genomic_DNA"/>
</dbReference>